<evidence type="ECO:0000256" key="1">
    <source>
        <dbReference type="ARBA" id="ARBA00000971"/>
    </source>
</evidence>
<comment type="similarity">
    <text evidence="3 6">Belongs to the cyclophilin-type PPIase family.</text>
</comment>
<dbReference type="PANTHER" id="PTHR45625:SF4">
    <property type="entry name" value="PEPTIDYLPROLYL ISOMERASE DOMAIN AND WD REPEAT-CONTAINING PROTEIN 1"/>
    <property type="match status" value="1"/>
</dbReference>
<dbReference type="GO" id="GO:0003755">
    <property type="term" value="F:peptidyl-prolyl cis-trans isomerase activity"/>
    <property type="evidence" value="ECO:0007669"/>
    <property type="project" value="UniProtKB-UniRule"/>
</dbReference>
<comment type="catalytic activity">
    <reaction evidence="1 6">
        <text>[protein]-peptidylproline (omega=180) = [protein]-peptidylproline (omega=0)</text>
        <dbReference type="Rhea" id="RHEA:16237"/>
        <dbReference type="Rhea" id="RHEA-COMP:10747"/>
        <dbReference type="Rhea" id="RHEA-COMP:10748"/>
        <dbReference type="ChEBI" id="CHEBI:83833"/>
        <dbReference type="ChEBI" id="CHEBI:83834"/>
        <dbReference type="EC" id="5.2.1.8"/>
    </reaction>
</comment>
<accession>A0A2Z6TFL0</accession>
<dbReference type="Gene3D" id="2.40.100.10">
    <property type="entry name" value="Cyclophilin-like"/>
    <property type="match status" value="1"/>
</dbReference>
<evidence type="ECO:0000256" key="2">
    <source>
        <dbReference type="ARBA" id="ARBA00002388"/>
    </source>
</evidence>
<reference evidence="9" key="1">
    <citation type="submission" date="2018-03" db="EMBL/GenBank/DDBJ databases">
        <title>New taxa in the Lactobacillus gasseri group.</title>
        <authorList>
            <person name="Tanizawa Y."/>
            <person name="Tohno M."/>
            <person name="Endo A."/>
            <person name="Arita M."/>
        </authorList>
    </citation>
    <scope>NUCLEOTIDE SEQUENCE [LARGE SCALE GENOMIC DNA]</scope>
    <source>
        <strain evidence="9">DSM 24759</strain>
    </source>
</reference>
<evidence type="ECO:0000259" key="7">
    <source>
        <dbReference type="PROSITE" id="PS50072"/>
    </source>
</evidence>
<dbReference type="EMBL" id="BFBY01000006">
    <property type="protein sequence ID" value="GBG05070.1"/>
    <property type="molecule type" value="Genomic_DNA"/>
</dbReference>
<protein>
    <recommendedName>
        <fullName evidence="6">Peptidyl-prolyl cis-trans isomerase</fullName>
        <shortName evidence="6">PPIase</shortName>
        <ecNumber evidence="6">5.2.1.8</ecNumber>
    </recommendedName>
</protein>
<gene>
    <name evidence="8" type="primary">ppiB</name>
    <name evidence="8" type="ORF">LrDSM24759_09840</name>
</gene>
<comment type="caution">
    <text evidence="8">The sequence shown here is derived from an EMBL/GenBank/DDBJ whole genome shotgun (WGS) entry which is preliminary data.</text>
</comment>
<dbReference type="GO" id="GO:0006457">
    <property type="term" value="P:protein folding"/>
    <property type="evidence" value="ECO:0007669"/>
    <property type="project" value="InterPro"/>
</dbReference>
<evidence type="ECO:0000256" key="6">
    <source>
        <dbReference type="RuleBase" id="RU363019"/>
    </source>
</evidence>
<comment type="function">
    <text evidence="2 6">PPIases accelerate the folding of proteins. It catalyzes the cis-trans isomerization of proline imidic peptide bonds in oligopeptides.</text>
</comment>
<dbReference type="PRINTS" id="PR00153">
    <property type="entry name" value="CSAPPISMRASE"/>
</dbReference>
<dbReference type="Pfam" id="PF00160">
    <property type="entry name" value="Pro_isomerase"/>
    <property type="match status" value="1"/>
</dbReference>
<dbReference type="RefSeq" id="WP_117118396.1">
    <property type="nucleotide sequence ID" value="NZ_BFBY01000006.1"/>
</dbReference>
<dbReference type="OrthoDB" id="9807797at2"/>
<dbReference type="EC" id="5.2.1.8" evidence="6"/>
<dbReference type="InterPro" id="IPR020892">
    <property type="entry name" value="Cyclophilin-type_PPIase_CS"/>
</dbReference>
<evidence type="ECO:0000256" key="3">
    <source>
        <dbReference type="ARBA" id="ARBA00007365"/>
    </source>
</evidence>
<feature type="domain" description="PPIase cyclophilin-type" evidence="7">
    <location>
        <begin position="23"/>
        <end position="193"/>
    </location>
</feature>
<dbReference type="InterPro" id="IPR024936">
    <property type="entry name" value="Cyclophilin-type_PPIase"/>
</dbReference>
<evidence type="ECO:0000256" key="5">
    <source>
        <dbReference type="ARBA" id="ARBA00023235"/>
    </source>
</evidence>
<dbReference type="PROSITE" id="PS50072">
    <property type="entry name" value="CSA_PPIASE_2"/>
    <property type="match status" value="1"/>
</dbReference>
<keyword evidence="9" id="KW-1185">Reference proteome</keyword>
<dbReference type="InterPro" id="IPR044666">
    <property type="entry name" value="Cyclophilin_A-like"/>
</dbReference>
<dbReference type="PROSITE" id="PS00170">
    <property type="entry name" value="CSA_PPIASE_1"/>
    <property type="match status" value="1"/>
</dbReference>
<keyword evidence="4 6" id="KW-0697">Rotamase</keyword>
<dbReference type="SUPFAM" id="SSF50891">
    <property type="entry name" value="Cyclophilin-like"/>
    <property type="match status" value="1"/>
</dbReference>
<dbReference type="PIRSF" id="PIRSF001467">
    <property type="entry name" value="Peptidylpro_ismrse"/>
    <property type="match status" value="1"/>
</dbReference>
<name>A0A2Z6TFL0_9LACO</name>
<dbReference type="Proteomes" id="UP000257317">
    <property type="component" value="Unassembled WGS sequence"/>
</dbReference>
<organism evidence="8 9">
    <name type="scientific">Lactobacillus rodentium</name>
    <dbReference type="NCBI Taxonomy" id="947835"/>
    <lineage>
        <taxon>Bacteria</taxon>
        <taxon>Bacillati</taxon>
        <taxon>Bacillota</taxon>
        <taxon>Bacilli</taxon>
        <taxon>Lactobacillales</taxon>
        <taxon>Lactobacillaceae</taxon>
        <taxon>Lactobacillus</taxon>
    </lineage>
</organism>
<dbReference type="InterPro" id="IPR029000">
    <property type="entry name" value="Cyclophilin-like_dom_sf"/>
</dbReference>
<proteinExistence type="inferred from homology"/>
<evidence type="ECO:0000313" key="9">
    <source>
        <dbReference type="Proteomes" id="UP000257317"/>
    </source>
</evidence>
<evidence type="ECO:0000313" key="8">
    <source>
        <dbReference type="EMBL" id="GBG05070.1"/>
    </source>
</evidence>
<sequence length="196" mass="21964">MTLPQLDLENVKGPKAIIDTSQGQIIIQLFEKQAPKTVENFIGLANKGYYDGTIFHRVISDFMIQGGDPNGDGTGGESIWGSNFEDEFSDELFNIRGALSMANAGPNTNGSQFFIVQNRNMPKRYIREMEPAGYPKEIIKRYKQGGTPWLDQKHTVFGQVIEGMDVVDKIAKVPRNKLNDKPKEDVIINKVTIEDN</sequence>
<evidence type="ECO:0000256" key="4">
    <source>
        <dbReference type="ARBA" id="ARBA00023110"/>
    </source>
</evidence>
<dbReference type="AlphaFoldDB" id="A0A2Z6TFL0"/>
<dbReference type="InterPro" id="IPR002130">
    <property type="entry name" value="Cyclophilin-type_PPIase_dom"/>
</dbReference>
<dbReference type="PANTHER" id="PTHR45625">
    <property type="entry name" value="PEPTIDYL-PROLYL CIS-TRANS ISOMERASE-RELATED"/>
    <property type="match status" value="1"/>
</dbReference>
<keyword evidence="5 6" id="KW-0413">Isomerase</keyword>